<evidence type="ECO:0000313" key="3">
    <source>
        <dbReference type="Proteomes" id="UP001519272"/>
    </source>
</evidence>
<keyword evidence="1" id="KW-0720">Serine protease</keyword>
<accession>A0ABS4FN90</accession>
<evidence type="ECO:0008006" key="4">
    <source>
        <dbReference type="Google" id="ProtNLM"/>
    </source>
</evidence>
<sequence>MANFRQAYQLKSRIAKHILNRPDVQGVGVGLKKPGSPEQGAAVIIYSTSVLATKTNKKKSKKINTPSLEMLARKSGVPIRIVKCSKFVKHNSPLDYQYRSKIRPLIAGYSVGTKDGSGTAGLIVSCNNKKGSKYILSNNHVLVNENTRKPSLTLQPGAADLGIPKKDAIGCMNRFVRLKKRGINYIDGATSKPFSPRLVKPAYAVFGKVNGHVRSYKVGDRFKKVGRTTGLVHGIVDSTHTDIQVNYGPYGNLGTILFKNQSVVRGKRPVSLAGDSGSVWLTRKGNRAAAVNFAGSADGKMSISYPVEWFMQVFNTSVANGSPKKCHRRHKVKSRYLHTAPLPKHILRKIKVLTPKKCCKTK</sequence>
<dbReference type="SUPFAM" id="SSF50494">
    <property type="entry name" value="Trypsin-like serine proteases"/>
    <property type="match status" value="1"/>
</dbReference>
<dbReference type="InterPro" id="IPR009003">
    <property type="entry name" value="Peptidase_S1_PA"/>
</dbReference>
<keyword evidence="1" id="KW-0645">Protease</keyword>
<dbReference type="EMBL" id="JAGGKG010000002">
    <property type="protein sequence ID" value="MBP1904044.1"/>
    <property type="molecule type" value="Genomic_DNA"/>
</dbReference>
<name>A0ABS4FN90_9BACL</name>
<dbReference type="RefSeq" id="WP_210087721.1">
    <property type="nucleotide sequence ID" value="NZ_JAGGKG010000002.1"/>
</dbReference>
<organism evidence="2 3">
    <name type="scientific">Paenibacillus turicensis</name>
    <dbReference type="NCBI Taxonomy" id="160487"/>
    <lineage>
        <taxon>Bacteria</taxon>
        <taxon>Bacillati</taxon>
        <taxon>Bacillota</taxon>
        <taxon>Bacilli</taxon>
        <taxon>Bacillales</taxon>
        <taxon>Paenibacillaceae</taxon>
        <taxon>Paenibacillus</taxon>
    </lineage>
</organism>
<proteinExistence type="predicted"/>
<keyword evidence="1" id="KW-0378">Hydrolase</keyword>
<protein>
    <recommendedName>
        <fullName evidence="4">Serine protease</fullName>
    </recommendedName>
</protein>
<gene>
    <name evidence="2" type="ORF">J2Z32_000661</name>
</gene>
<keyword evidence="3" id="KW-1185">Reference proteome</keyword>
<dbReference type="Proteomes" id="UP001519272">
    <property type="component" value="Unassembled WGS sequence"/>
</dbReference>
<evidence type="ECO:0000313" key="2">
    <source>
        <dbReference type="EMBL" id="MBP1904044.1"/>
    </source>
</evidence>
<reference evidence="2 3" key="1">
    <citation type="submission" date="2021-03" db="EMBL/GenBank/DDBJ databases">
        <title>Genomic Encyclopedia of Type Strains, Phase IV (KMG-IV): sequencing the most valuable type-strain genomes for metagenomic binning, comparative biology and taxonomic classification.</title>
        <authorList>
            <person name="Goeker M."/>
        </authorList>
    </citation>
    <scope>NUCLEOTIDE SEQUENCE [LARGE SCALE GENOMIC DNA]</scope>
    <source>
        <strain evidence="2 3">DSM 14349</strain>
    </source>
</reference>
<comment type="caution">
    <text evidence="2">The sequence shown here is derived from an EMBL/GenBank/DDBJ whole genome shotgun (WGS) entry which is preliminary data.</text>
</comment>
<evidence type="ECO:0000256" key="1">
    <source>
        <dbReference type="ARBA" id="ARBA00022825"/>
    </source>
</evidence>